<sequence length="106" mass="11716">MNWFFNFINRINNANEDKEGQKIAGGKIEIVGEMNTPGCHKSGVSIGKIKIIATQKKKIRNIAAAKVSVKTFIGGHEITDTGYRIGEIGFEKVAKGKQPERIDKKD</sequence>
<organism evidence="1 2">
    <name type="scientific">Candidatus Shapirobacteria bacterium GW2011_GWE1_38_92</name>
    <dbReference type="NCBI Taxonomy" id="1618489"/>
    <lineage>
        <taxon>Bacteria</taxon>
        <taxon>Candidatus Shapironibacteriota</taxon>
    </lineage>
</organism>
<gene>
    <name evidence="1" type="ORF">UT14_C0041G0009</name>
</gene>
<dbReference type="Proteomes" id="UP000033841">
    <property type="component" value="Unassembled WGS sequence"/>
</dbReference>
<name>A0A0G0PLS9_9BACT</name>
<proteinExistence type="predicted"/>
<evidence type="ECO:0000313" key="2">
    <source>
        <dbReference type="Proteomes" id="UP000033841"/>
    </source>
</evidence>
<dbReference type="EMBL" id="LBVR01000041">
    <property type="protein sequence ID" value="KKQ90276.1"/>
    <property type="molecule type" value="Genomic_DNA"/>
</dbReference>
<comment type="caution">
    <text evidence="1">The sequence shown here is derived from an EMBL/GenBank/DDBJ whole genome shotgun (WGS) entry which is preliminary data.</text>
</comment>
<protein>
    <submittedName>
        <fullName evidence="1">Uncharacterized protein</fullName>
    </submittedName>
</protein>
<accession>A0A0G0PLS9</accession>
<evidence type="ECO:0000313" key="1">
    <source>
        <dbReference type="EMBL" id="KKQ90276.1"/>
    </source>
</evidence>
<dbReference type="AlphaFoldDB" id="A0A0G0PLS9"/>
<reference evidence="1 2" key="1">
    <citation type="journal article" date="2015" name="Nature">
        <title>rRNA introns, odd ribosomes, and small enigmatic genomes across a large radiation of phyla.</title>
        <authorList>
            <person name="Brown C.T."/>
            <person name="Hug L.A."/>
            <person name="Thomas B.C."/>
            <person name="Sharon I."/>
            <person name="Castelle C.J."/>
            <person name="Singh A."/>
            <person name="Wilkins M.J."/>
            <person name="Williams K.H."/>
            <person name="Banfield J.F."/>
        </authorList>
    </citation>
    <scope>NUCLEOTIDE SEQUENCE [LARGE SCALE GENOMIC DNA]</scope>
</reference>